<accession>A0A438DW41</accession>
<name>A0A438DW41_VITVI</name>
<comment type="caution">
    <text evidence="2">The sequence shown here is derived from an EMBL/GenBank/DDBJ whole genome shotgun (WGS) entry which is preliminary data.</text>
</comment>
<evidence type="ECO:0000313" key="2">
    <source>
        <dbReference type="EMBL" id="RVW39632.1"/>
    </source>
</evidence>
<organism evidence="2 3">
    <name type="scientific">Vitis vinifera</name>
    <name type="common">Grape</name>
    <dbReference type="NCBI Taxonomy" id="29760"/>
    <lineage>
        <taxon>Eukaryota</taxon>
        <taxon>Viridiplantae</taxon>
        <taxon>Streptophyta</taxon>
        <taxon>Embryophyta</taxon>
        <taxon>Tracheophyta</taxon>
        <taxon>Spermatophyta</taxon>
        <taxon>Magnoliopsida</taxon>
        <taxon>eudicotyledons</taxon>
        <taxon>Gunneridae</taxon>
        <taxon>Pentapetalae</taxon>
        <taxon>rosids</taxon>
        <taxon>Vitales</taxon>
        <taxon>Vitaceae</taxon>
        <taxon>Viteae</taxon>
        <taxon>Vitis</taxon>
    </lineage>
</organism>
<protein>
    <recommendedName>
        <fullName evidence="4">Retrotransposon gag domain-containing protein</fullName>
    </recommendedName>
</protein>
<feature type="region of interest" description="Disordered" evidence="1">
    <location>
        <begin position="98"/>
        <end position="140"/>
    </location>
</feature>
<dbReference type="Proteomes" id="UP000288805">
    <property type="component" value="Unassembled WGS sequence"/>
</dbReference>
<dbReference type="PANTHER" id="PTHR37610">
    <property type="entry name" value="CCHC-TYPE DOMAIN-CONTAINING PROTEIN"/>
    <property type="match status" value="1"/>
</dbReference>
<proteinExistence type="predicted"/>
<evidence type="ECO:0008006" key="4">
    <source>
        <dbReference type="Google" id="ProtNLM"/>
    </source>
</evidence>
<dbReference type="PANTHER" id="PTHR37610:SF40">
    <property type="entry name" value="OS01G0909600 PROTEIN"/>
    <property type="match status" value="1"/>
</dbReference>
<evidence type="ECO:0000256" key="1">
    <source>
        <dbReference type="SAM" id="MobiDB-lite"/>
    </source>
</evidence>
<sequence>MACLLNSMQPEIGKLFLYLSTAKEMWKTPDLSVTAYYNTLKVLWQELDHHQQFIMITVEDAALLQKKWRVYSNVHTDKSRQSAMMGTVAQETSALKAVQENNPEPPMNHSKQWQRKPRERRPDGVITAISQGIPKKPAGS</sequence>
<dbReference type="AlphaFoldDB" id="A0A438DW41"/>
<dbReference type="EMBL" id="QGNW01001476">
    <property type="protein sequence ID" value="RVW39632.1"/>
    <property type="molecule type" value="Genomic_DNA"/>
</dbReference>
<evidence type="ECO:0000313" key="3">
    <source>
        <dbReference type="Proteomes" id="UP000288805"/>
    </source>
</evidence>
<gene>
    <name evidence="2" type="ORF">CK203_090636</name>
</gene>
<reference evidence="2 3" key="1">
    <citation type="journal article" date="2018" name="PLoS Genet.">
        <title>Population sequencing reveals clonal diversity and ancestral inbreeding in the grapevine cultivar Chardonnay.</title>
        <authorList>
            <person name="Roach M.J."/>
            <person name="Johnson D.L."/>
            <person name="Bohlmann J."/>
            <person name="van Vuuren H.J."/>
            <person name="Jones S.J."/>
            <person name="Pretorius I.S."/>
            <person name="Schmidt S.A."/>
            <person name="Borneman A.R."/>
        </authorList>
    </citation>
    <scope>NUCLEOTIDE SEQUENCE [LARGE SCALE GENOMIC DNA]</scope>
    <source>
        <strain evidence="3">cv. Chardonnay</strain>
        <tissue evidence="2">Leaf</tissue>
    </source>
</reference>